<organism evidence="1 2">
    <name type="scientific">Pseudokineococcus basanitobsidens</name>
    <dbReference type="NCBI Taxonomy" id="1926649"/>
    <lineage>
        <taxon>Bacteria</taxon>
        <taxon>Bacillati</taxon>
        <taxon>Actinomycetota</taxon>
        <taxon>Actinomycetes</taxon>
        <taxon>Kineosporiales</taxon>
        <taxon>Kineosporiaceae</taxon>
        <taxon>Pseudokineococcus</taxon>
    </lineage>
</organism>
<dbReference type="EMBL" id="JBBIAA010000002">
    <property type="protein sequence ID" value="MEJ5944261.1"/>
    <property type="molecule type" value="Genomic_DNA"/>
</dbReference>
<comment type="caution">
    <text evidence="1">The sequence shown here is derived from an EMBL/GenBank/DDBJ whole genome shotgun (WGS) entry which is preliminary data.</text>
</comment>
<name>A0ABU8RGS1_9ACTN</name>
<accession>A0ABU8RGS1</accession>
<evidence type="ECO:0000313" key="1">
    <source>
        <dbReference type="EMBL" id="MEJ5944261.1"/>
    </source>
</evidence>
<proteinExistence type="predicted"/>
<dbReference type="InterPro" id="IPR011013">
    <property type="entry name" value="Gal_mutarotase_sf_dom"/>
</dbReference>
<protein>
    <submittedName>
        <fullName evidence="1">Aldose 1-epimerase family protein</fullName>
    </submittedName>
</protein>
<dbReference type="InterPro" id="IPR014718">
    <property type="entry name" value="GH-type_carb-bd"/>
</dbReference>
<dbReference type="Pfam" id="PF01263">
    <property type="entry name" value="Aldose_epim"/>
    <property type="match status" value="1"/>
</dbReference>
<dbReference type="Gene3D" id="2.70.98.10">
    <property type="match status" value="1"/>
</dbReference>
<dbReference type="RefSeq" id="WP_339573652.1">
    <property type="nucleotide sequence ID" value="NZ_JBBIAA010000002.1"/>
</dbReference>
<dbReference type="InterPro" id="IPR037480">
    <property type="entry name" value="YihR-like"/>
</dbReference>
<dbReference type="CDD" id="cd09022">
    <property type="entry name" value="Aldose_epim_Ec_YihR"/>
    <property type="match status" value="1"/>
</dbReference>
<sequence length="317" mass="33178">MHPSGEQHLLEHGSLRAVVTQVGASLRSLTDDGRDLVVPFGADEVRPVFRGAVLAPWPNRVVDGRWRADGVGSASGVEQQLALTEPARGHALHGLLAWAPFTRTGTGGDEDGATLQLAARVWPQAGYPFAVDVVVGYALSDVGLTTTVTGTGAGDDPAPWGCAAHPYLTTGSGRVDDWTAHADAASYLEALGERMLPGQVRPVAGTHRDLRGGRPLAGVELDDALTDVRADPEDGLAHVGVVGPDGLGSEVVWDPAVLPWVQVHTADRPEPDLDRAGLAVEPMTCPPDALNSGTGLVRLARGESASATWTIRPLRRA</sequence>
<evidence type="ECO:0000313" key="2">
    <source>
        <dbReference type="Proteomes" id="UP001387100"/>
    </source>
</evidence>
<dbReference type="SUPFAM" id="SSF74650">
    <property type="entry name" value="Galactose mutarotase-like"/>
    <property type="match status" value="1"/>
</dbReference>
<dbReference type="Proteomes" id="UP001387100">
    <property type="component" value="Unassembled WGS sequence"/>
</dbReference>
<reference evidence="1 2" key="1">
    <citation type="journal article" date="2017" name="Int. J. Syst. Evol. Microbiol.">
        <title>Pseudokineococcus basanitobsidens sp. nov., isolated from volcanic rock.</title>
        <authorList>
            <person name="Lee D.W."/>
            <person name="Park M.Y."/>
            <person name="Kim J.J."/>
            <person name="Kim B.S."/>
        </authorList>
    </citation>
    <scope>NUCLEOTIDE SEQUENCE [LARGE SCALE GENOMIC DNA]</scope>
    <source>
        <strain evidence="1 2">DSM 103726</strain>
    </source>
</reference>
<gene>
    <name evidence="1" type="ORF">WDZ17_03000</name>
</gene>
<dbReference type="InterPro" id="IPR008183">
    <property type="entry name" value="Aldose_1/G6P_1-epimerase"/>
</dbReference>
<keyword evidence="2" id="KW-1185">Reference proteome</keyword>